<keyword evidence="2" id="KW-1185">Reference proteome</keyword>
<dbReference type="EMBL" id="AGNL01003145">
    <property type="protein sequence ID" value="EJK75071.1"/>
    <property type="molecule type" value="Genomic_DNA"/>
</dbReference>
<evidence type="ECO:0000313" key="2">
    <source>
        <dbReference type="Proteomes" id="UP000266841"/>
    </source>
</evidence>
<comment type="caution">
    <text evidence="1">The sequence shown here is derived from an EMBL/GenBank/DDBJ whole genome shotgun (WGS) entry which is preliminary data.</text>
</comment>
<reference evidence="1 2" key="1">
    <citation type="journal article" date="2012" name="Genome Biol.">
        <title>Genome and low-iron response of an oceanic diatom adapted to chronic iron limitation.</title>
        <authorList>
            <person name="Lommer M."/>
            <person name="Specht M."/>
            <person name="Roy A.S."/>
            <person name="Kraemer L."/>
            <person name="Andreson R."/>
            <person name="Gutowska M.A."/>
            <person name="Wolf J."/>
            <person name="Bergner S.V."/>
            <person name="Schilhabel M.B."/>
            <person name="Klostermeier U.C."/>
            <person name="Beiko R.G."/>
            <person name="Rosenstiel P."/>
            <person name="Hippler M."/>
            <person name="Laroche J."/>
        </authorList>
    </citation>
    <scope>NUCLEOTIDE SEQUENCE [LARGE SCALE GENOMIC DNA]</scope>
    <source>
        <strain evidence="1 2">CCMP1005</strain>
    </source>
</reference>
<organism evidence="1 2">
    <name type="scientific">Thalassiosira oceanica</name>
    <name type="common">Marine diatom</name>
    <dbReference type="NCBI Taxonomy" id="159749"/>
    <lineage>
        <taxon>Eukaryota</taxon>
        <taxon>Sar</taxon>
        <taxon>Stramenopiles</taxon>
        <taxon>Ochrophyta</taxon>
        <taxon>Bacillariophyta</taxon>
        <taxon>Coscinodiscophyceae</taxon>
        <taxon>Thalassiosirophycidae</taxon>
        <taxon>Thalassiosirales</taxon>
        <taxon>Thalassiosiraceae</taxon>
        <taxon>Thalassiosira</taxon>
    </lineage>
</organism>
<proteinExistence type="predicted"/>
<sequence>MYELLSRCSGKVLPKRGPERGVCTLDRRDPYLLAKRLLGSPQAVVPAGRRDGGGGEMDDAVVCGSVVRRVAGMAADVDGGGRFGPLSIHEIPRLQKVKTSETSVAQVPAGAPWTLKVGNNKADADVDIHLRGPSYPPLDRARPVLLPGPLREASHDDAPLLAALHVALVVAPDPVPYRDEVEAALVEDVVEPGRELEEALREAVVEVLLLGRVVERRVAEVLLPVRDEVLLES</sequence>
<dbReference type="Proteomes" id="UP000266841">
    <property type="component" value="Unassembled WGS sequence"/>
</dbReference>
<dbReference type="AlphaFoldDB" id="K0TL77"/>
<evidence type="ECO:0000313" key="1">
    <source>
        <dbReference type="EMBL" id="EJK75071.1"/>
    </source>
</evidence>
<protein>
    <submittedName>
        <fullName evidence="1">Uncharacterized protein</fullName>
    </submittedName>
</protein>
<accession>K0TL77</accession>
<gene>
    <name evidence="1" type="ORF">THAOC_03216</name>
</gene>
<feature type="non-terminal residue" evidence="1">
    <location>
        <position position="233"/>
    </location>
</feature>
<name>K0TL77_THAOC</name>